<name>A0A5Q2QJP2_9GAMM</name>
<protein>
    <submittedName>
        <fullName evidence="2">Chromosome partitioning protein ParB</fullName>
    </submittedName>
</protein>
<dbReference type="SMART" id="SM00470">
    <property type="entry name" value="ParB"/>
    <property type="match status" value="1"/>
</dbReference>
<dbReference type="GO" id="GO:0045881">
    <property type="term" value="P:positive regulation of sporulation resulting in formation of a cellular spore"/>
    <property type="evidence" value="ECO:0007669"/>
    <property type="project" value="TreeGrafter"/>
</dbReference>
<dbReference type="PANTHER" id="PTHR33375:SF1">
    <property type="entry name" value="CHROMOSOME-PARTITIONING PROTEIN PARB-RELATED"/>
    <property type="match status" value="1"/>
</dbReference>
<dbReference type="CDD" id="cd16387">
    <property type="entry name" value="ParB_N_Srx"/>
    <property type="match status" value="1"/>
</dbReference>
<sequence>METYQIPLESLLPSKKLPDGLMSTRKYKQVVSSINEIGLIEPLSVLQTDKQKKEYLLLDGHLRVLALKELGLNEAPCLFARDDETYTYNHRINRLSTVQEHYMLRRAIDRGVSKERLARAFNVNLSSINRRVNLLQGICPDAINLLQDHQFTPDVTRILRCMKSARQVEAVELMLASSSITVAHAEALLKATPPEQRADLKPEDKEKKTAPIEQMVKLEKEMNQVQDQYKEAESNYGSDLLNLMVAKGYLTKLLENEAVKTFVDKHEPEILSHFELVVNTVSMEEALNENSDEPTQSE</sequence>
<keyword evidence="3" id="KW-1185">Reference proteome</keyword>
<dbReference type="EMBL" id="CP045871">
    <property type="protein sequence ID" value="QGG81315.1"/>
    <property type="molecule type" value="Genomic_DNA"/>
</dbReference>
<dbReference type="InterPro" id="IPR011111">
    <property type="entry name" value="Plasmid_RepB"/>
</dbReference>
<dbReference type="InterPro" id="IPR036086">
    <property type="entry name" value="ParB/Sulfiredoxin_sf"/>
</dbReference>
<dbReference type="Gene3D" id="1.10.10.2830">
    <property type="match status" value="1"/>
</dbReference>
<evidence type="ECO:0000259" key="1">
    <source>
        <dbReference type="SMART" id="SM00470"/>
    </source>
</evidence>
<dbReference type="InterPro" id="IPR050336">
    <property type="entry name" value="Chromosome_partition/occlusion"/>
</dbReference>
<dbReference type="Pfam" id="PF07506">
    <property type="entry name" value="RepB"/>
    <property type="match status" value="1"/>
</dbReference>
<gene>
    <name evidence="2" type="ORF">GH975_08690</name>
</gene>
<dbReference type="KEGG" id="llp:GH975_08690"/>
<dbReference type="Pfam" id="PF02195">
    <property type="entry name" value="ParB_N"/>
    <property type="match status" value="1"/>
</dbReference>
<dbReference type="OrthoDB" id="7632576at2"/>
<dbReference type="AlphaFoldDB" id="A0A5Q2QJP2"/>
<dbReference type="SUPFAM" id="SSF110849">
    <property type="entry name" value="ParB/Sulfiredoxin"/>
    <property type="match status" value="1"/>
</dbReference>
<dbReference type="GO" id="GO:0005694">
    <property type="term" value="C:chromosome"/>
    <property type="evidence" value="ECO:0007669"/>
    <property type="project" value="TreeGrafter"/>
</dbReference>
<reference evidence="2 3" key="1">
    <citation type="submission" date="2019-11" db="EMBL/GenBank/DDBJ databases">
        <authorList>
            <person name="Khan S.A."/>
            <person name="Jeon C.O."/>
            <person name="Chun B.H."/>
        </authorList>
    </citation>
    <scope>NUCLEOTIDE SEQUENCE [LARGE SCALE GENOMIC DNA]</scope>
    <source>
        <strain evidence="2 3">IMCC 1097</strain>
    </source>
</reference>
<proteinExistence type="predicted"/>
<evidence type="ECO:0000313" key="2">
    <source>
        <dbReference type="EMBL" id="QGG81315.1"/>
    </source>
</evidence>
<organism evidence="2 3">
    <name type="scientific">Litorivicinus lipolyticus</name>
    <dbReference type="NCBI Taxonomy" id="418701"/>
    <lineage>
        <taxon>Bacteria</taxon>
        <taxon>Pseudomonadati</taxon>
        <taxon>Pseudomonadota</taxon>
        <taxon>Gammaproteobacteria</taxon>
        <taxon>Oceanospirillales</taxon>
        <taxon>Litorivicinaceae</taxon>
        <taxon>Litorivicinus</taxon>
    </lineage>
</organism>
<dbReference type="SUPFAM" id="SSF109709">
    <property type="entry name" value="KorB DNA-binding domain-like"/>
    <property type="match status" value="1"/>
</dbReference>
<dbReference type="Proteomes" id="UP000388235">
    <property type="component" value="Chromosome"/>
</dbReference>
<dbReference type="InterPro" id="IPR003115">
    <property type="entry name" value="ParB_N"/>
</dbReference>
<accession>A0A5Q2QJP2</accession>
<dbReference type="Gene3D" id="3.90.1530.10">
    <property type="entry name" value="Conserved hypothetical protein from pyrococcus furiosus pfu- 392566-001, ParB domain"/>
    <property type="match status" value="1"/>
</dbReference>
<feature type="domain" description="ParB-like N-terminal" evidence="1">
    <location>
        <begin position="4"/>
        <end position="98"/>
    </location>
</feature>
<evidence type="ECO:0000313" key="3">
    <source>
        <dbReference type="Proteomes" id="UP000388235"/>
    </source>
</evidence>
<dbReference type="PANTHER" id="PTHR33375">
    <property type="entry name" value="CHROMOSOME-PARTITIONING PROTEIN PARB-RELATED"/>
    <property type="match status" value="1"/>
</dbReference>
<dbReference type="GO" id="GO:0007059">
    <property type="term" value="P:chromosome segregation"/>
    <property type="evidence" value="ECO:0007669"/>
    <property type="project" value="TreeGrafter"/>
</dbReference>